<evidence type="ECO:0000256" key="2">
    <source>
        <dbReference type="SAM" id="Phobius"/>
    </source>
</evidence>
<protein>
    <submittedName>
        <fullName evidence="3">Uncharacterized protein</fullName>
    </submittedName>
</protein>
<keyword evidence="2" id="KW-1133">Transmembrane helix</keyword>
<keyword evidence="2" id="KW-0812">Transmembrane</keyword>
<name>A0A5C3MID4_9AGAR</name>
<keyword evidence="4" id="KW-1185">Reference proteome</keyword>
<feature type="compositionally biased region" description="Low complexity" evidence="1">
    <location>
        <begin position="246"/>
        <end position="258"/>
    </location>
</feature>
<sequence length="277" mass="30540">MAVPLPIIIGVVVAIVVLDLILALSLYISRRKNEAERKRRLIAGVYEKPASVPNPIATYDEPGNKSYMHLMLSINAQRRSMKAATDVTQPRSQRLSRVSHSSNVDRNHFVRSDASISVYSVGSASLDHHASNKVQFTPDLSLVEQASSYTAPYTWPKRTQAMQPAETYNKVYWKRLSGQENDQSSVKPQLVIDVTNSKASQNEPGVPPLMPSLTRQLPSHPSLPPPAIISSRLPQSVGHGTQVPLSQSPPHHISIQISEPPPSVPPRSPLRANPRQR</sequence>
<feature type="compositionally biased region" description="Pro residues" evidence="1">
    <location>
        <begin position="259"/>
        <end position="268"/>
    </location>
</feature>
<feature type="transmembrane region" description="Helical" evidence="2">
    <location>
        <begin position="6"/>
        <end position="29"/>
    </location>
</feature>
<proteinExistence type="predicted"/>
<dbReference type="Proteomes" id="UP000308652">
    <property type="component" value="Unassembled WGS sequence"/>
</dbReference>
<evidence type="ECO:0000313" key="4">
    <source>
        <dbReference type="Proteomes" id="UP000308652"/>
    </source>
</evidence>
<evidence type="ECO:0000313" key="3">
    <source>
        <dbReference type="EMBL" id="TFK44423.1"/>
    </source>
</evidence>
<feature type="region of interest" description="Disordered" evidence="1">
    <location>
        <begin position="196"/>
        <end position="277"/>
    </location>
</feature>
<dbReference type="EMBL" id="ML213590">
    <property type="protein sequence ID" value="TFK44423.1"/>
    <property type="molecule type" value="Genomic_DNA"/>
</dbReference>
<reference evidence="3 4" key="1">
    <citation type="journal article" date="2019" name="Nat. Ecol. Evol.">
        <title>Megaphylogeny resolves global patterns of mushroom evolution.</title>
        <authorList>
            <person name="Varga T."/>
            <person name="Krizsan K."/>
            <person name="Foldi C."/>
            <person name="Dima B."/>
            <person name="Sanchez-Garcia M."/>
            <person name="Sanchez-Ramirez S."/>
            <person name="Szollosi G.J."/>
            <person name="Szarkandi J.G."/>
            <person name="Papp V."/>
            <person name="Albert L."/>
            <person name="Andreopoulos W."/>
            <person name="Angelini C."/>
            <person name="Antonin V."/>
            <person name="Barry K.W."/>
            <person name="Bougher N.L."/>
            <person name="Buchanan P."/>
            <person name="Buyck B."/>
            <person name="Bense V."/>
            <person name="Catcheside P."/>
            <person name="Chovatia M."/>
            <person name="Cooper J."/>
            <person name="Damon W."/>
            <person name="Desjardin D."/>
            <person name="Finy P."/>
            <person name="Geml J."/>
            <person name="Haridas S."/>
            <person name="Hughes K."/>
            <person name="Justo A."/>
            <person name="Karasinski D."/>
            <person name="Kautmanova I."/>
            <person name="Kiss B."/>
            <person name="Kocsube S."/>
            <person name="Kotiranta H."/>
            <person name="LaButti K.M."/>
            <person name="Lechner B.E."/>
            <person name="Liimatainen K."/>
            <person name="Lipzen A."/>
            <person name="Lukacs Z."/>
            <person name="Mihaltcheva S."/>
            <person name="Morgado L.N."/>
            <person name="Niskanen T."/>
            <person name="Noordeloos M.E."/>
            <person name="Ohm R.A."/>
            <person name="Ortiz-Santana B."/>
            <person name="Ovrebo C."/>
            <person name="Racz N."/>
            <person name="Riley R."/>
            <person name="Savchenko A."/>
            <person name="Shiryaev A."/>
            <person name="Soop K."/>
            <person name="Spirin V."/>
            <person name="Szebenyi C."/>
            <person name="Tomsovsky M."/>
            <person name="Tulloss R.E."/>
            <person name="Uehling J."/>
            <person name="Grigoriev I.V."/>
            <person name="Vagvolgyi C."/>
            <person name="Papp T."/>
            <person name="Martin F.M."/>
            <person name="Miettinen O."/>
            <person name="Hibbett D.S."/>
            <person name="Nagy L.G."/>
        </authorList>
    </citation>
    <scope>NUCLEOTIDE SEQUENCE [LARGE SCALE GENOMIC DNA]</scope>
    <source>
        <strain evidence="3 4">CBS 166.37</strain>
    </source>
</reference>
<evidence type="ECO:0000256" key="1">
    <source>
        <dbReference type="SAM" id="MobiDB-lite"/>
    </source>
</evidence>
<accession>A0A5C3MID4</accession>
<gene>
    <name evidence="3" type="ORF">BDQ12DRAFT_16278</name>
</gene>
<organism evidence="3 4">
    <name type="scientific">Crucibulum laeve</name>
    <dbReference type="NCBI Taxonomy" id="68775"/>
    <lineage>
        <taxon>Eukaryota</taxon>
        <taxon>Fungi</taxon>
        <taxon>Dikarya</taxon>
        <taxon>Basidiomycota</taxon>
        <taxon>Agaricomycotina</taxon>
        <taxon>Agaricomycetes</taxon>
        <taxon>Agaricomycetidae</taxon>
        <taxon>Agaricales</taxon>
        <taxon>Agaricineae</taxon>
        <taxon>Nidulariaceae</taxon>
        <taxon>Crucibulum</taxon>
    </lineage>
</organism>
<keyword evidence="2" id="KW-0472">Membrane</keyword>
<dbReference type="AlphaFoldDB" id="A0A5C3MID4"/>